<feature type="compositionally biased region" description="Basic residues" evidence="1">
    <location>
        <begin position="161"/>
        <end position="173"/>
    </location>
</feature>
<dbReference type="Proteomes" id="UP000276776">
    <property type="component" value="Unassembled WGS sequence"/>
</dbReference>
<accession>A0A158RD55</accession>
<keyword evidence="3" id="KW-1185">Reference proteome</keyword>
<proteinExistence type="predicted"/>
<dbReference type="WBParaSite" id="TCLT_0001017401-mRNA-1">
    <property type="protein sequence ID" value="TCLT_0001017401-mRNA-1"/>
    <property type="gene ID" value="TCLT_0001017401"/>
</dbReference>
<dbReference type="EMBL" id="UYYF01004997">
    <property type="protein sequence ID" value="VDN07840.1"/>
    <property type="molecule type" value="Genomic_DNA"/>
</dbReference>
<dbReference type="AlphaFoldDB" id="A0A158RD55"/>
<evidence type="ECO:0000313" key="3">
    <source>
        <dbReference type="Proteomes" id="UP000276776"/>
    </source>
</evidence>
<feature type="compositionally biased region" description="Basic residues" evidence="1">
    <location>
        <begin position="180"/>
        <end position="192"/>
    </location>
</feature>
<protein>
    <submittedName>
        <fullName evidence="2 4">Uncharacterized protein</fullName>
    </submittedName>
</protein>
<feature type="compositionally biased region" description="Basic and acidic residues" evidence="1">
    <location>
        <begin position="200"/>
        <end position="212"/>
    </location>
</feature>
<reference evidence="2 3" key="2">
    <citation type="submission" date="2018-11" db="EMBL/GenBank/DDBJ databases">
        <authorList>
            <consortium name="Pathogen Informatics"/>
        </authorList>
    </citation>
    <scope>NUCLEOTIDE SEQUENCE [LARGE SCALE GENOMIC DNA]</scope>
</reference>
<organism evidence="4">
    <name type="scientific">Thelazia callipaeda</name>
    <name type="common">Oriental eyeworm</name>
    <name type="synonym">Parasitic nematode</name>
    <dbReference type="NCBI Taxonomy" id="103827"/>
    <lineage>
        <taxon>Eukaryota</taxon>
        <taxon>Metazoa</taxon>
        <taxon>Ecdysozoa</taxon>
        <taxon>Nematoda</taxon>
        <taxon>Chromadorea</taxon>
        <taxon>Rhabditida</taxon>
        <taxon>Spirurina</taxon>
        <taxon>Spiruromorpha</taxon>
        <taxon>Thelazioidea</taxon>
        <taxon>Thelaziidae</taxon>
        <taxon>Thelazia</taxon>
    </lineage>
</organism>
<feature type="region of interest" description="Disordered" evidence="1">
    <location>
        <begin position="156"/>
        <end position="212"/>
    </location>
</feature>
<name>A0A158RD55_THECL</name>
<evidence type="ECO:0000313" key="2">
    <source>
        <dbReference type="EMBL" id="VDN07840.1"/>
    </source>
</evidence>
<sequence>MFLIPEKNRAAWSSFIIYSWFVFAKPNDKFCNCLLSNLRIENASVEIFQTMKNCTDAEVQSCLKKESGQKNESNNVVYLPSSILDEFKAKKKNLKQIQAEVEWKGTKLPVDHEHCGTGKSMVKALFGSERTICEERGGRPSCISQVNDIILKEESCSSNPKRSKPGTRRRKARVSACRNIKVRKETKKRSTLRRSSNTKTEPEPSKLNFDKESAAEIRDSLENCKCSPIRSNFLHQSLFSEESHILSRQQPFLSSTPLSKAEKRAAAQVNENKNNTSEVEKGNEVALRGEKGIDSANKAKVGKIKRCGVRKTKVSKQTANLGIELKTSGVATRLRSRQKLTLSSVPVALKSRNR</sequence>
<evidence type="ECO:0000313" key="4">
    <source>
        <dbReference type="WBParaSite" id="TCLT_0001017401-mRNA-1"/>
    </source>
</evidence>
<reference evidence="4" key="1">
    <citation type="submission" date="2016-04" db="UniProtKB">
        <authorList>
            <consortium name="WormBaseParasite"/>
        </authorList>
    </citation>
    <scope>IDENTIFICATION</scope>
</reference>
<evidence type="ECO:0000256" key="1">
    <source>
        <dbReference type="SAM" id="MobiDB-lite"/>
    </source>
</evidence>
<gene>
    <name evidence="2" type="ORF">TCLT_LOCUS10163</name>
</gene>